<name>A0A3P8Y0C2_ESOLU</name>
<sequence length="79" mass="8555">MSGNGGLRSCTWTEFSSEIFANSSFIPPGRDAGSHCDLTLLTCLLIGSYRFFIIPLLAALNWNARLPSTVPGDILIHLS</sequence>
<evidence type="ECO:0000313" key="2">
    <source>
        <dbReference type="Ensembl" id="ENSELUP00000009545.3"/>
    </source>
</evidence>
<protein>
    <submittedName>
        <fullName evidence="2">Uncharacterized protein</fullName>
    </submittedName>
</protein>
<reference evidence="2" key="4">
    <citation type="submission" date="2025-09" db="UniProtKB">
        <authorList>
            <consortium name="Ensembl"/>
        </authorList>
    </citation>
    <scope>IDENTIFICATION</scope>
</reference>
<dbReference type="GeneTree" id="ENSGT01030000235147"/>
<dbReference type="InParanoid" id="A0A3P8Y0C2"/>
<dbReference type="Proteomes" id="UP000265140">
    <property type="component" value="Chromosome 4"/>
</dbReference>
<feature type="transmembrane region" description="Helical" evidence="1">
    <location>
        <begin position="38"/>
        <end position="60"/>
    </location>
</feature>
<evidence type="ECO:0000313" key="3">
    <source>
        <dbReference type="Proteomes" id="UP000265140"/>
    </source>
</evidence>
<reference evidence="3" key="1">
    <citation type="journal article" date="2014" name="PLoS ONE">
        <title>The genome and linkage map of the northern pike (Esox lucius): conserved synteny revealed between the salmonid sister group and the Neoteleostei.</title>
        <authorList>
            <person name="Rondeau E.B."/>
            <person name="Minkley D.R."/>
            <person name="Leong J.S."/>
            <person name="Messmer A.M."/>
            <person name="Jantzen J.R."/>
            <person name="von Schalburg K.R."/>
            <person name="Lemon C."/>
            <person name="Bird N.H."/>
            <person name="Koop B.F."/>
        </authorList>
    </citation>
    <scope>NUCLEOTIDE SEQUENCE</scope>
</reference>
<keyword evidence="1" id="KW-0472">Membrane</keyword>
<dbReference type="OMA" id="CFCIIPL"/>
<dbReference type="STRING" id="8010.ENSELUP00000009545"/>
<reference evidence="2" key="3">
    <citation type="submission" date="2025-08" db="UniProtKB">
        <authorList>
            <consortium name="Ensembl"/>
        </authorList>
    </citation>
    <scope>IDENTIFICATION</scope>
</reference>
<reference evidence="2" key="2">
    <citation type="submission" date="2020-02" db="EMBL/GenBank/DDBJ databases">
        <title>Esox lucius (northern pike) genome, fEsoLuc1, primary haplotype.</title>
        <authorList>
            <person name="Myers G."/>
            <person name="Karagic N."/>
            <person name="Meyer A."/>
            <person name="Pippel M."/>
            <person name="Reichard M."/>
            <person name="Winkler S."/>
            <person name="Tracey A."/>
            <person name="Sims Y."/>
            <person name="Howe K."/>
            <person name="Rhie A."/>
            <person name="Formenti G."/>
            <person name="Durbin R."/>
            <person name="Fedrigo O."/>
            <person name="Jarvis E.D."/>
        </authorList>
    </citation>
    <scope>NUCLEOTIDE SEQUENCE [LARGE SCALE GENOMIC DNA]</scope>
</reference>
<proteinExistence type="predicted"/>
<dbReference type="AlphaFoldDB" id="A0A3P8Y0C2"/>
<evidence type="ECO:0000256" key="1">
    <source>
        <dbReference type="SAM" id="Phobius"/>
    </source>
</evidence>
<keyword evidence="1" id="KW-0812">Transmembrane</keyword>
<accession>A0A3P8Y0C2</accession>
<dbReference type="Ensembl" id="ENSELUT00000003665.3">
    <property type="protein sequence ID" value="ENSELUP00000009545.3"/>
    <property type="gene ID" value="ENSELUG00000010107.3"/>
</dbReference>
<organism evidence="2 3">
    <name type="scientific">Esox lucius</name>
    <name type="common">Northern pike</name>
    <dbReference type="NCBI Taxonomy" id="8010"/>
    <lineage>
        <taxon>Eukaryota</taxon>
        <taxon>Metazoa</taxon>
        <taxon>Chordata</taxon>
        <taxon>Craniata</taxon>
        <taxon>Vertebrata</taxon>
        <taxon>Euteleostomi</taxon>
        <taxon>Actinopterygii</taxon>
        <taxon>Neopterygii</taxon>
        <taxon>Teleostei</taxon>
        <taxon>Protacanthopterygii</taxon>
        <taxon>Esociformes</taxon>
        <taxon>Esocidae</taxon>
        <taxon>Esox</taxon>
    </lineage>
</organism>
<keyword evidence="3" id="KW-1185">Reference proteome</keyword>
<keyword evidence="1" id="KW-1133">Transmembrane helix</keyword>
<dbReference type="Bgee" id="ENSELUG00000010107">
    <property type="expression patterns" value="Expressed in bone element and 5 other cell types or tissues"/>
</dbReference>